<reference evidence="4" key="2">
    <citation type="submission" date="2015-05" db="EMBL/GenBank/DDBJ databases">
        <title>Complete genome sequence of Corynebacterium testudinoris DSM 44614, recovered from necrotic lesions in the mouth of a tortoise.</title>
        <authorList>
            <person name="Ruckert C."/>
            <person name="Albersmeier A."/>
            <person name="Winkler A."/>
            <person name="Tauch A."/>
        </authorList>
    </citation>
    <scope>NUCLEOTIDE SEQUENCE [LARGE SCALE GENOMIC DNA]</scope>
    <source>
        <strain evidence="4">DSM 44614</strain>
    </source>
</reference>
<dbReference type="PATRIC" id="fig|136857.5.peg.831"/>
<proteinExistence type="predicted"/>
<accession>A0A0G3H4F9</accession>
<reference evidence="3 4" key="1">
    <citation type="journal article" date="2015" name="Genome Announc.">
        <title>Complete Genome Sequence of the Type Strain Corynebacterium testudinoris DSM 44614, Recovered from Necrotic Lesions in the Mouth of a Tortoise.</title>
        <authorList>
            <person name="Ruckert C."/>
            <person name="Kriete M."/>
            <person name="Jaenicke S."/>
            <person name="Winkler A."/>
            <person name="Tauch A."/>
        </authorList>
    </citation>
    <scope>NUCLEOTIDE SEQUENCE [LARGE SCALE GENOMIC DNA]</scope>
    <source>
        <strain evidence="3 4">DSM 44614</strain>
    </source>
</reference>
<dbReference type="InterPro" id="IPR038157">
    <property type="entry name" value="FeoA_core_dom"/>
</dbReference>
<dbReference type="STRING" id="136857.CTEST_04205"/>
<keyword evidence="1" id="KW-0408">Iron</keyword>
<evidence type="ECO:0000313" key="4">
    <source>
        <dbReference type="Proteomes" id="UP000035540"/>
    </source>
</evidence>
<feature type="domain" description="Ferrous iron transporter FeoA-like" evidence="2">
    <location>
        <begin position="14"/>
        <end position="58"/>
    </location>
</feature>
<gene>
    <name evidence="3" type="ORF">CTEST_04205</name>
</gene>
<dbReference type="RefSeq" id="WP_047252671.1">
    <property type="nucleotide sequence ID" value="NZ_CP011545.1"/>
</dbReference>
<evidence type="ECO:0000313" key="3">
    <source>
        <dbReference type="EMBL" id="AKK08289.1"/>
    </source>
</evidence>
<dbReference type="AlphaFoldDB" id="A0A0G3H4F9"/>
<dbReference type="EMBL" id="CP011545">
    <property type="protein sequence ID" value="AKK08289.1"/>
    <property type="molecule type" value="Genomic_DNA"/>
</dbReference>
<dbReference type="GO" id="GO:0046914">
    <property type="term" value="F:transition metal ion binding"/>
    <property type="evidence" value="ECO:0007669"/>
    <property type="project" value="InterPro"/>
</dbReference>
<dbReference type="KEGG" id="cted:CTEST_04205"/>
<dbReference type="InterPro" id="IPR007167">
    <property type="entry name" value="Fe-transptr_FeoA-like"/>
</dbReference>
<name>A0A0G3H4F9_9CORY</name>
<dbReference type="Proteomes" id="UP000035540">
    <property type="component" value="Chromosome"/>
</dbReference>
<organism evidence="3 4">
    <name type="scientific">Corynebacterium testudinoris</name>
    <dbReference type="NCBI Taxonomy" id="136857"/>
    <lineage>
        <taxon>Bacteria</taxon>
        <taxon>Bacillati</taxon>
        <taxon>Actinomycetota</taxon>
        <taxon>Actinomycetes</taxon>
        <taxon>Mycobacteriales</taxon>
        <taxon>Corynebacteriaceae</taxon>
        <taxon>Corynebacterium</taxon>
    </lineage>
</organism>
<dbReference type="Pfam" id="PF04023">
    <property type="entry name" value="FeoA"/>
    <property type="match status" value="1"/>
</dbReference>
<protein>
    <submittedName>
        <fullName evidence="3">FeoA-like protein</fullName>
    </submittedName>
</protein>
<keyword evidence="4" id="KW-1185">Reference proteome</keyword>
<evidence type="ECO:0000256" key="1">
    <source>
        <dbReference type="ARBA" id="ARBA00023004"/>
    </source>
</evidence>
<dbReference type="SUPFAM" id="SSF50037">
    <property type="entry name" value="C-terminal domain of transcriptional repressors"/>
    <property type="match status" value="1"/>
</dbReference>
<evidence type="ECO:0000259" key="2">
    <source>
        <dbReference type="Pfam" id="PF04023"/>
    </source>
</evidence>
<dbReference type="InterPro" id="IPR008988">
    <property type="entry name" value="Transcriptional_repressor_C"/>
</dbReference>
<sequence length="64" mass="6783">MDTDIVLGDAAATPTELRQRLHELGLRPGTTIRLGQPTAGGGRVVAVGNVRYALDRRTLDGLLS</sequence>
<dbReference type="Gene3D" id="2.30.30.90">
    <property type="match status" value="1"/>
</dbReference>